<sequence length="132" mass="14569">MGVDAVEVSLAVVHLYLGLLNQLDWNVGARIEGAFPEEELYLVDVAWYEIRVKRRGSERICMDLSPESLPPGINSGWEPLGELTNPWAQLTRTMQQKRTSFLKVCAADLLLAVLDVGSPATKWTLTMAGPAT</sequence>
<accession>A0A8S0W4M6</accession>
<dbReference type="EMBL" id="CACVBS010000035">
    <property type="protein sequence ID" value="CAA7262244.1"/>
    <property type="molecule type" value="Genomic_DNA"/>
</dbReference>
<gene>
    <name evidence="1" type="ORF">AAE3_LOCUS4451</name>
</gene>
<reference evidence="1 2" key="1">
    <citation type="submission" date="2020-01" db="EMBL/GenBank/DDBJ databases">
        <authorList>
            <person name="Gupta K D."/>
        </authorList>
    </citation>
    <scope>NUCLEOTIDE SEQUENCE [LARGE SCALE GENOMIC DNA]</scope>
</reference>
<name>A0A8S0W4M6_CYCAE</name>
<dbReference type="AlphaFoldDB" id="A0A8S0W4M6"/>
<dbReference type="Proteomes" id="UP000467700">
    <property type="component" value="Unassembled WGS sequence"/>
</dbReference>
<evidence type="ECO:0000313" key="2">
    <source>
        <dbReference type="Proteomes" id="UP000467700"/>
    </source>
</evidence>
<organism evidence="1 2">
    <name type="scientific">Cyclocybe aegerita</name>
    <name type="common">Black poplar mushroom</name>
    <name type="synonym">Agrocybe aegerita</name>
    <dbReference type="NCBI Taxonomy" id="1973307"/>
    <lineage>
        <taxon>Eukaryota</taxon>
        <taxon>Fungi</taxon>
        <taxon>Dikarya</taxon>
        <taxon>Basidiomycota</taxon>
        <taxon>Agaricomycotina</taxon>
        <taxon>Agaricomycetes</taxon>
        <taxon>Agaricomycetidae</taxon>
        <taxon>Agaricales</taxon>
        <taxon>Agaricineae</taxon>
        <taxon>Bolbitiaceae</taxon>
        <taxon>Cyclocybe</taxon>
    </lineage>
</organism>
<proteinExistence type="predicted"/>
<evidence type="ECO:0000313" key="1">
    <source>
        <dbReference type="EMBL" id="CAA7262244.1"/>
    </source>
</evidence>
<comment type="caution">
    <text evidence="1">The sequence shown here is derived from an EMBL/GenBank/DDBJ whole genome shotgun (WGS) entry which is preliminary data.</text>
</comment>
<keyword evidence="2" id="KW-1185">Reference proteome</keyword>
<protein>
    <submittedName>
        <fullName evidence="1">Uncharacterized protein</fullName>
    </submittedName>
</protein>